<dbReference type="AlphaFoldDB" id="A0AAP0QL70"/>
<proteinExistence type="predicted"/>
<keyword evidence="2" id="KW-1185">Reference proteome</keyword>
<name>A0AAP0QL70_9ROSI</name>
<evidence type="ECO:0000313" key="1">
    <source>
        <dbReference type="EMBL" id="KAK9192781.1"/>
    </source>
</evidence>
<gene>
    <name evidence="1" type="ORF">WN944_003474</name>
</gene>
<dbReference type="EMBL" id="JBCGBO010000006">
    <property type="protein sequence ID" value="KAK9192781.1"/>
    <property type="molecule type" value="Genomic_DNA"/>
</dbReference>
<organism evidence="1 2">
    <name type="scientific">Citrus x changshan-huyou</name>
    <dbReference type="NCBI Taxonomy" id="2935761"/>
    <lineage>
        <taxon>Eukaryota</taxon>
        <taxon>Viridiplantae</taxon>
        <taxon>Streptophyta</taxon>
        <taxon>Embryophyta</taxon>
        <taxon>Tracheophyta</taxon>
        <taxon>Spermatophyta</taxon>
        <taxon>Magnoliopsida</taxon>
        <taxon>eudicotyledons</taxon>
        <taxon>Gunneridae</taxon>
        <taxon>Pentapetalae</taxon>
        <taxon>rosids</taxon>
        <taxon>malvids</taxon>
        <taxon>Sapindales</taxon>
        <taxon>Rutaceae</taxon>
        <taxon>Aurantioideae</taxon>
        <taxon>Citrus</taxon>
    </lineage>
</organism>
<comment type="caution">
    <text evidence="1">The sequence shown here is derived from an EMBL/GenBank/DDBJ whole genome shotgun (WGS) entry which is preliminary data.</text>
</comment>
<sequence length="65" mass="7589">MSSSYNLLHGRAHTLIRKEKILRYHFRIQQDDPAMLMGHTKMARDTLRLVKINFPGFSGEEDTTN</sequence>
<reference evidence="1 2" key="1">
    <citation type="submission" date="2024-05" db="EMBL/GenBank/DDBJ databases">
        <title>Haplotype-resolved chromosome-level genome assembly of Huyou (Citrus changshanensis).</title>
        <authorList>
            <person name="Miao C."/>
            <person name="Chen W."/>
            <person name="Wu Y."/>
            <person name="Wang L."/>
            <person name="Zhao S."/>
            <person name="Grierson D."/>
            <person name="Xu C."/>
            <person name="Chen K."/>
        </authorList>
    </citation>
    <scope>NUCLEOTIDE SEQUENCE [LARGE SCALE GENOMIC DNA]</scope>
    <source>
        <strain evidence="1">01-14</strain>
        <tissue evidence="1">Leaf</tissue>
    </source>
</reference>
<evidence type="ECO:0000313" key="2">
    <source>
        <dbReference type="Proteomes" id="UP001428341"/>
    </source>
</evidence>
<protein>
    <submittedName>
        <fullName evidence="1">Uncharacterized protein</fullName>
    </submittedName>
</protein>
<dbReference type="Proteomes" id="UP001428341">
    <property type="component" value="Unassembled WGS sequence"/>
</dbReference>
<accession>A0AAP0QL70</accession>